<sequence>MMEKKTFQTLMNRLFIFFPNWNIKLEDPHVAKEWYQQFESCTDQEFSLMIQTYIDKETYPPTVAGLKQYLIEQQRKSMEQLEWEQTIKQWDRGNE</sequence>
<dbReference type="OrthoDB" id="2625859at2"/>
<gene>
    <name evidence="1" type="ORF">F9U64_17925</name>
</gene>
<proteinExistence type="predicted"/>
<organism evidence="1 2">
    <name type="scientific">Gracilibacillus oryzae</name>
    <dbReference type="NCBI Taxonomy" id="1672701"/>
    <lineage>
        <taxon>Bacteria</taxon>
        <taxon>Bacillati</taxon>
        <taxon>Bacillota</taxon>
        <taxon>Bacilli</taxon>
        <taxon>Bacillales</taxon>
        <taxon>Bacillaceae</taxon>
        <taxon>Gracilibacillus</taxon>
    </lineage>
</organism>
<dbReference type="AlphaFoldDB" id="A0A7C8GR80"/>
<comment type="caution">
    <text evidence="1">The sequence shown here is derived from an EMBL/GenBank/DDBJ whole genome shotgun (WGS) entry which is preliminary data.</text>
</comment>
<protein>
    <recommendedName>
        <fullName evidence="3">Replicative helicase inhibitor G39P N-terminal domain-containing protein</fullName>
    </recommendedName>
</protein>
<evidence type="ECO:0000313" key="1">
    <source>
        <dbReference type="EMBL" id="KAB8127390.1"/>
    </source>
</evidence>
<reference evidence="1 2" key="1">
    <citation type="submission" date="2019-10" db="EMBL/GenBank/DDBJ databases">
        <title>Gracilibacillus sp. nov. isolated from rice seeds.</title>
        <authorList>
            <person name="He S."/>
        </authorList>
    </citation>
    <scope>NUCLEOTIDE SEQUENCE [LARGE SCALE GENOMIC DNA]</scope>
    <source>
        <strain evidence="1 2">TD8</strain>
    </source>
</reference>
<name>A0A7C8GR80_9BACI</name>
<evidence type="ECO:0008006" key="3">
    <source>
        <dbReference type="Google" id="ProtNLM"/>
    </source>
</evidence>
<keyword evidence="2" id="KW-1185">Reference proteome</keyword>
<evidence type="ECO:0000313" key="2">
    <source>
        <dbReference type="Proteomes" id="UP000480246"/>
    </source>
</evidence>
<dbReference type="RefSeq" id="WP_153406265.1">
    <property type="nucleotide sequence ID" value="NZ_ML762443.1"/>
</dbReference>
<accession>A0A7C8GR80</accession>
<dbReference type="EMBL" id="WEID01000092">
    <property type="protein sequence ID" value="KAB8127390.1"/>
    <property type="molecule type" value="Genomic_DNA"/>
</dbReference>
<dbReference type="Proteomes" id="UP000480246">
    <property type="component" value="Unassembled WGS sequence"/>
</dbReference>